<gene>
    <name evidence="3" type="ORF">PVAND_009397</name>
</gene>
<comment type="caution">
    <text evidence="3">The sequence shown here is derived from an EMBL/GenBank/DDBJ whole genome shotgun (WGS) entry which is preliminary data.</text>
</comment>
<feature type="transmembrane region" description="Helical" evidence="1">
    <location>
        <begin position="305"/>
        <end position="325"/>
    </location>
</feature>
<keyword evidence="2" id="KW-0732">Signal</keyword>
<organism evidence="3 4">
    <name type="scientific">Polypedilum vanderplanki</name>
    <name type="common">Sleeping chironomid midge</name>
    <dbReference type="NCBI Taxonomy" id="319348"/>
    <lineage>
        <taxon>Eukaryota</taxon>
        <taxon>Metazoa</taxon>
        <taxon>Ecdysozoa</taxon>
        <taxon>Arthropoda</taxon>
        <taxon>Hexapoda</taxon>
        <taxon>Insecta</taxon>
        <taxon>Pterygota</taxon>
        <taxon>Neoptera</taxon>
        <taxon>Endopterygota</taxon>
        <taxon>Diptera</taxon>
        <taxon>Nematocera</taxon>
        <taxon>Chironomoidea</taxon>
        <taxon>Chironomidae</taxon>
        <taxon>Chironominae</taxon>
        <taxon>Polypedilum</taxon>
        <taxon>Polypedilum</taxon>
    </lineage>
</organism>
<evidence type="ECO:0000256" key="1">
    <source>
        <dbReference type="SAM" id="Phobius"/>
    </source>
</evidence>
<feature type="chain" id="PRO_5039916409" description="Ionotropic receptor" evidence="2">
    <location>
        <begin position="21"/>
        <end position="609"/>
    </location>
</feature>
<dbReference type="OrthoDB" id="8161395at2759"/>
<dbReference type="Proteomes" id="UP001107558">
    <property type="component" value="Chromosome 1"/>
</dbReference>
<evidence type="ECO:0008006" key="5">
    <source>
        <dbReference type="Google" id="ProtNLM"/>
    </source>
</evidence>
<keyword evidence="1" id="KW-0472">Membrane</keyword>
<proteinExistence type="predicted"/>
<feature type="signal peptide" evidence="2">
    <location>
        <begin position="1"/>
        <end position="20"/>
    </location>
</feature>
<protein>
    <recommendedName>
        <fullName evidence="5">Ionotropic receptor</fullName>
    </recommendedName>
</protein>
<sequence>MLRKFFFFFLLFISILRISSDDQKLDVFACKFLKDAKLKSSDVKVVKIAVFKNSFPSSLIDNILKCIPSEISTFVIDFSTEKSMKLQLEKSSIVVMIADDINYLQLYEALKSSILNHMAKFLILTSSKNTKLSKTAAENFPQLGIFNFAIIHSENSSIFTTISNHFTNTSSTEQLKPLTEKLFPDKLKNLNGYHYRIIVHHLMSYSLINEENSDFVAKNRYLIDIICQLQNAKVDYNILPSVNVFDTIEQLEMLINNRQMDLTLSEPLKMSIEGSRVITFEEKALCAIAPYGQKPKDVIRIFIDGWFLGALGISFLSVMIIWRLYQNRGAVESHWEIFFILFKFLHGQSSEIKRKNRKILLFMMQLIIFMMLVLNTVYQGFITSHEISKYYGEKKIKSIDELLVRNDLEISVGINADIMMEINENYQAKKAKGDVKFVSTYIYIIENLDIYSNVIIIGRCDLLDHYIWALTEPTHYLVPQNIYPTFVSLDGGYLNPFIDKIQEIQHRAFDSGLTIAWKSFYILEKFGSLKENFISINLNMEEILVDFIIKLLAYFYCFCVFVFLLEIFYSNLSWKFAKLLSNVNKGERMKKIRSHLTLRRRHKVRPIDI</sequence>
<name>A0A9J6CCL7_POLVA</name>
<evidence type="ECO:0000313" key="3">
    <source>
        <dbReference type="EMBL" id="KAG5679860.1"/>
    </source>
</evidence>
<dbReference type="EMBL" id="JADBJN010000001">
    <property type="protein sequence ID" value="KAG5679860.1"/>
    <property type="molecule type" value="Genomic_DNA"/>
</dbReference>
<dbReference type="AlphaFoldDB" id="A0A9J6CCL7"/>
<keyword evidence="4" id="KW-1185">Reference proteome</keyword>
<reference evidence="3" key="1">
    <citation type="submission" date="2021-03" db="EMBL/GenBank/DDBJ databases">
        <title>Chromosome level genome of the anhydrobiotic midge Polypedilum vanderplanki.</title>
        <authorList>
            <person name="Yoshida Y."/>
            <person name="Kikawada T."/>
            <person name="Gusev O."/>
        </authorList>
    </citation>
    <scope>NUCLEOTIDE SEQUENCE</scope>
    <source>
        <strain evidence="3">NIAS01</strain>
        <tissue evidence="3">Whole body or cell culture</tissue>
    </source>
</reference>
<feature type="transmembrane region" description="Helical" evidence="1">
    <location>
        <begin position="547"/>
        <end position="569"/>
    </location>
</feature>
<keyword evidence="1" id="KW-1133">Transmembrane helix</keyword>
<evidence type="ECO:0000256" key="2">
    <source>
        <dbReference type="SAM" id="SignalP"/>
    </source>
</evidence>
<accession>A0A9J6CCL7</accession>
<feature type="transmembrane region" description="Helical" evidence="1">
    <location>
        <begin position="359"/>
        <end position="378"/>
    </location>
</feature>
<keyword evidence="1" id="KW-0812">Transmembrane</keyword>
<evidence type="ECO:0000313" key="4">
    <source>
        <dbReference type="Proteomes" id="UP001107558"/>
    </source>
</evidence>